<evidence type="ECO:0000313" key="3">
    <source>
        <dbReference type="Proteomes" id="UP000692954"/>
    </source>
</evidence>
<dbReference type="EMBL" id="CAJJDN010000154">
    <property type="protein sequence ID" value="CAD8124919.1"/>
    <property type="molecule type" value="Genomic_DNA"/>
</dbReference>
<name>A0A8S1RD42_9CILI</name>
<keyword evidence="3" id="KW-1185">Reference proteome</keyword>
<feature type="coiled-coil region" evidence="1">
    <location>
        <begin position="37"/>
        <end position="64"/>
    </location>
</feature>
<dbReference type="Proteomes" id="UP000692954">
    <property type="component" value="Unassembled WGS sequence"/>
</dbReference>
<evidence type="ECO:0000313" key="2">
    <source>
        <dbReference type="EMBL" id="CAD8124919.1"/>
    </source>
</evidence>
<gene>
    <name evidence="2" type="ORF">PSON_ATCC_30995.1.T1540130</name>
</gene>
<comment type="caution">
    <text evidence="2">The sequence shown here is derived from an EMBL/GenBank/DDBJ whole genome shotgun (WGS) entry which is preliminary data.</text>
</comment>
<reference evidence="2" key="1">
    <citation type="submission" date="2021-01" db="EMBL/GenBank/DDBJ databases">
        <authorList>
            <consortium name="Genoscope - CEA"/>
            <person name="William W."/>
        </authorList>
    </citation>
    <scope>NUCLEOTIDE SEQUENCE</scope>
</reference>
<dbReference type="AlphaFoldDB" id="A0A8S1RD42"/>
<evidence type="ECO:0000256" key="1">
    <source>
        <dbReference type="SAM" id="Coils"/>
    </source>
</evidence>
<proteinExistence type="predicted"/>
<keyword evidence="1" id="KW-0175">Coiled coil</keyword>
<sequence length="553" mass="65882">MKRMKIFLKFQNQQQILINVQRIVQIKMNDSGSSSNEENKTEQLKKQKKLANQLKQLLEEACRTLFRQKHHYSGKISNQINQYKIVRLAQEFDDMSHTNEIFKRADKELVDVMKALVMNAKEALYAYPNAHLKIQFINNWKWKSEILFQILGEEMYQRIGIQKYLLYFKYWYLLQLQQQVRKYISIKLQFQQNLFKYCEILQHKICYNRLNQRSSQNYQKNISIQKIKKSYRNVINGLSVTSKRQHDKKAHNIKSPTSIIRMWNQGNCQKIFQNQFMKQIKILFLTLAFLKPKGQNIKQNRYCQFEVLIILGKVKVPLYENGGREVQTIDFWRVLNIWYFFQRIISYNMKKELRKEREGFSVNKGSIRLCSDLSQVLGQERIAIMNHESGKMLQLSLKELKRKKQDILGSDYFNQEQKQQKEMKMKLAEAQKGQAFIQIIYFSEKVCDKVFYMCIPCPPTSSEICKLLLFLVNNNNSQTILLATSRFQNKVFLIQDDTEIVNDCRDYNKVLYNGQALSTAAKYLEDEYLQFIYIQSFIQLLCIIQISLFNIQS</sequence>
<organism evidence="2 3">
    <name type="scientific">Paramecium sonneborni</name>
    <dbReference type="NCBI Taxonomy" id="65129"/>
    <lineage>
        <taxon>Eukaryota</taxon>
        <taxon>Sar</taxon>
        <taxon>Alveolata</taxon>
        <taxon>Ciliophora</taxon>
        <taxon>Intramacronucleata</taxon>
        <taxon>Oligohymenophorea</taxon>
        <taxon>Peniculida</taxon>
        <taxon>Parameciidae</taxon>
        <taxon>Paramecium</taxon>
    </lineage>
</organism>
<accession>A0A8S1RD42</accession>
<protein>
    <submittedName>
        <fullName evidence="2">Uncharacterized protein</fullName>
    </submittedName>
</protein>